<dbReference type="PIRSF" id="PIRSF004633">
    <property type="entry name" value="UCP_PLP_oxd"/>
    <property type="match status" value="1"/>
</dbReference>
<reference evidence="3" key="1">
    <citation type="submission" date="2015-10" db="EMBL/GenBank/DDBJ databases">
        <authorList>
            <person name="Gilbert D.G."/>
        </authorList>
    </citation>
    <scope>NUCLEOTIDE SEQUENCE</scope>
</reference>
<evidence type="ECO:0000256" key="1">
    <source>
        <dbReference type="ARBA" id="ARBA00023002"/>
    </source>
</evidence>
<dbReference type="PANTHER" id="PTHR35176:SF6">
    <property type="entry name" value="HEME OXYGENASE HI_0854-RELATED"/>
    <property type="match status" value="1"/>
</dbReference>
<dbReference type="PANTHER" id="PTHR35176">
    <property type="entry name" value="HEME OXYGENASE HI_0854-RELATED"/>
    <property type="match status" value="1"/>
</dbReference>
<dbReference type="Gene3D" id="2.30.110.10">
    <property type="entry name" value="Electron Transport, Fmn-binding Protein, Chain A"/>
    <property type="match status" value="1"/>
</dbReference>
<accession>A0A160TW41</accession>
<dbReference type="EMBL" id="CZRL01000104">
    <property type="protein sequence ID" value="CUS54627.1"/>
    <property type="molecule type" value="Genomic_DNA"/>
</dbReference>
<proteinExistence type="predicted"/>
<keyword evidence="1" id="KW-0560">Oxidoreductase</keyword>
<evidence type="ECO:0000259" key="2">
    <source>
        <dbReference type="Pfam" id="PF01243"/>
    </source>
</evidence>
<organism evidence="3">
    <name type="scientific">hydrothermal vent metagenome</name>
    <dbReference type="NCBI Taxonomy" id="652676"/>
    <lineage>
        <taxon>unclassified sequences</taxon>
        <taxon>metagenomes</taxon>
        <taxon>ecological metagenomes</taxon>
    </lineage>
</organism>
<sequence>MDITSSKELAGQCLEFIRQFDSVLIGTSDTTGEPDVSYSPVIYHSSRFYILISQLSPHTGHLYQRPTAALLFIEDERDSEQIYARRRLSFSCSAQPCKRDQLTWQTLIPLFRNRFGPIIDTLTGLNDFVLFQLQPTQGRWVTGFGRAYGFSGMDFREPKHLGGGSANETSST</sequence>
<dbReference type="Pfam" id="PF01243">
    <property type="entry name" value="PNPOx_N"/>
    <property type="match status" value="1"/>
</dbReference>
<dbReference type="GO" id="GO:0005829">
    <property type="term" value="C:cytosol"/>
    <property type="evidence" value="ECO:0007669"/>
    <property type="project" value="TreeGrafter"/>
</dbReference>
<dbReference type="InterPro" id="IPR011576">
    <property type="entry name" value="Pyridox_Oxase_N"/>
</dbReference>
<dbReference type="InterPro" id="IPR012349">
    <property type="entry name" value="Split_barrel_FMN-bd"/>
</dbReference>
<dbReference type="AlphaFoldDB" id="A0A160TW41"/>
<dbReference type="SUPFAM" id="SSF50475">
    <property type="entry name" value="FMN-binding split barrel"/>
    <property type="match status" value="1"/>
</dbReference>
<protein>
    <submittedName>
        <fullName evidence="3">Pyridoxamine 5'-phosphate oxidase-related putative heme iron utilization protein # hutZ</fullName>
    </submittedName>
</protein>
<gene>
    <name evidence="3" type="ORF">MGWOODY_XGa886</name>
</gene>
<name>A0A160TW41_9ZZZZ</name>
<feature type="domain" description="Pyridoxamine 5'-phosphate oxidase N-terminal" evidence="2">
    <location>
        <begin position="12"/>
        <end position="139"/>
    </location>
</feature>
<dbReference type="GO" id="GO:0016627">
    <property type="term" value="F:oxidoreductase activity, acting on the CH-CH group of donors"/>
    <property type="evidence" value="ECO:0007669"/>
    <property type="project" value="TreeGrafter"/>
</dbReference>
<dbReference type="GO" id="GO:0070967">
    <property type="term" value="F:coenzyme F420 binding"/>
    <property type="evidence" value="ECO:0007669"/>
    <property type="project" value="TreeGrafter"/>
</dbReference>
<evidence type="ECO:0000313" key="3">
    <source>
        <dbReference type="EMBL" id="CUS54627.1"/>
    </source>
</evidence>
<dbReference type="InterPro" id="IPR052019">
    <property type="entry name" value="F420H2_bilvrd_red/Heme_oxyg"/>
</dbReference>
<dbReference type="InterPro" id="IPR014419">
    <property type="entry name" value="HutZ"/>
</dbReference>